<reference evidence="2 3" key="2">
    <citation type="submission" date="2018-11" db="EMBL/GenBank/DDBJ databases">
        <authorList>
            <consortium name="Pathogen Informatics"/>
        </authorList>
    </citation>
    <scope>NUCLEOTIDE SEQUENCE [LARGE SCALE GENOMIC DNA]</scope>
</reference>
<gene>
    <name evidence="2" type="ORF">TASK_LOCUS1040</name>
</gene>
<feature type="region of interest" description="Disordered" evidence="1">
    <location>
        <begin position="182"/>
        <end position="256"/>
    </location>
</feature>
<reference evidence="4" key="1">
    <citation type="submission" date="2016-04" db="UniProtKB">
        <authorList>
            <consortium name="WormBaseParasite"/>
        </authorList>
    </citation>
    <scope>IDENTIFICATION</scope>
</reference>
<feature type="region of interest" description="Disordered" evidence="1">
    <location>
        <begin position="308"/>
        <end position="382"/>
    </location>
</feature>
<evidence type="ECO:0000313" key="4">
    <source>
        <dbReference type="WBParaSite" id="TASK_0000103901-mRNA-1"/>
    </source>
</evidence>
<proteinExistence type="predicted"/>
<dbReference type="EMBL" id="UYRS01000192">
    <property type="protein sequence ID" value="VDK22342.1"/>
    <property type="molecule type" value="Genomic_DNA"/>
</dbReference>
<evidence type="ECO:0000313" key="3">
    <source>
        <dbReference type="Proteomes" id="UP000282613"/>
    </source>
</evidence>
<protein>
    <submittedName>
        <fullName evidence="4">UBA domain-containing protein</fullName>
    </submittedName>
</protein>
<dbReference type="WBParaSite" id="TASK_0000103901-mRNA-1">
    <property type="protein sequence ID" value="TASK_0000103901-mRNA-1"/>
    <property type="gene ID" value="TASK_0000103901"/>
</dbReference>
<evidence type="ECO:0000313" key="2">
    <source>
        <dbReference type="EMBL" id="VDK22342.1"/>
    </source>
</evidence>
<dbReference type="STRING" id="60517.A0A0R3VUM8"/>
<feature type="region of interest" description="Disordered" evidence="1">
    <location>
        <begin position="1"/>
        <end position="29"/>
    </location>
</feature>
<name>A0A0R3VUM8_TAEAS</name>
<feature type="compositionally biased region" description="Polar residues" evidence="1">
    <location>
        <begin position="182"/>
        <end position="200"/>
    </location>
</feature>
<dbReference type="AlphaFoldDB" id="A0A0R3VUM8"/>
<dbReference type="Proteomes" id="UP000282613">
    <property type="component" value="Unassembled WGS sequence"/>
</dbReference>
<evidence type="ECO:0000256" key="1">
    <source>
        <dbReference type="SAM" id="MobiDB-lite"/>
    </source>
</evidence>
<keyword evidence="3" id="KW-1185">Reference proteome</keyword>
<accession>A0A0R3VUM8</accession>
<feature type="compositionally biased region" description="Low complexity" evidence="1">
    <location>
        <begin position="317"/>
        <end position="330"/>
    </location>
</feature>
<feature type="region of interest" description="Disordered" evidence="1">
    <location>
        <begin position="743"/>
        <end position="786"/>
    </location>
</feature>
<dbReference type="OrthoDB" id="6258734at2759"/>
<feature type="compositionally biased region" description="Polar residues" evidence="1">
    <location>
        <begin position="765"/>
        <end position="781"/>
    </location>
</feature>
<organism evidence="4">
    <name type="scientific">Taenia asiatica</name>
    <name type="common">Asian tapeworm</name>
    <dbReference type="NCBI Taxonomy" id="60517"/>
    <lineage>
        <taxon>Eukaryota</taxon>
        <taxon>Metazoa</taxon>
        <taxon>Spiralia</taxon>
        <taxon>Lophotrochozoa</taxon>
        <taxon>Platyhelminthes</taxon>
        <taxon>Cestoda</taxon>
        <taxon>Eucestoda</taxon>
        <taxon>Cyclophyllidea</taxon>
        <taxon>Taeniidae</taxon>
        <taxon>Taenia</taxon>
    </lineage>
</organism>
<feature type="compositionally biased region" description="Low complexity" evidence="1">
    <location>
        <begin position="743"/>
        <end position="757"/>
    </location>
</feature>
<sequence>MPNPPKRANFWKPIPGSGDDSWHNENQDNSGRLFHVSDCSFPEFSANISAPATSGWPNFDPSSNDPANNQTLDTFADFSLPWPASDRLWNSPGTPITEWSLSSNFIWRNGYSEDDTNVGVNSSLPHNESSNVPPSLTQDKVFQIWSQKSKQSVTDASPNPWDSNQQHLVATAEILTDSTETLNRDSTQQLEDNDKLSSTQEKQEPSAAETNRENNATVSRIAELVNDPGNWGKHPINQSVPWKTTPEDGDLHKSKPSTALLNSHQQHPESNVWTNEPPTGTNVWELHYEQIANRGSCWPVQGRETPVAVNASGGGSLQASASQQSSHQSAIPSTLPQADHESAFQLRPSASSHFGPPGGLFRRPIFGAGATGGSTNRLPEDSGELGLPSRAAWATISSSHLLNQEENSWAAATGRCVAPTAVPGPTPSSATAAAPSFFSSGCGSGLEEVDQHQEVNTGVSMAAYRNDLVRYFLQQGFRREDVEPVLAECNMDIDRSLAVLRMRSRNAVGGSGGPPRYPGGVGGPRRVPTSPTATGQFGHFPNTQSTSAAAAAVAPFGRGMPIQRPLVGNGANRIIAGGVGGNRMPSAAAASSGDSILGSSLSSLLGLPPPQQQENGFSPMLMRGRNYQWQPANAPPTNFAFISSIMELQRKRQDIQRQIQMFRNNPTMCSLPGGMALLNELSLQLHHVEHQISAREVAGTFASSSGPPLQPSVPAFWSNSEEARSNTSSLTQRLQDLRIGASACNSNNNAASSTSNNPPSPRSAFRTTTNGFRSPRHNSGTDGFPGNGGNLPSGWLLIRGVPPSMSRSTLESFLGSGLMTLHSLSTRGTFVARFVSPEAAVDVGFQLTANAPNSPPLFVTIIEERQAFDLIVEALNAASGVNPVSAVVAAAASGGASGGGGSGTN</sequence>